<comment type="caution">
    <text evidence="2">The sequence shown here is derived from an EMBL/GenBank/DDBJ whole genome shotgun (WGS) entry which is preliminary data.</text>
</comment>
<keyword evidence="3" id="KW-1185">Reference proteome</keyword>
<dbReference type="EMBL" id="JAEAOA010002014">
    <property type="protein sequence ID" value="KAK3602603.1"/>
    <property type="molecule type" value="Genomic_DNA"/>
</dbReference>
<evidence type="ECO:0000256" key="1">
    <source>
        <dbReference type="SAM" id="Phobius"/>
    </source>
</evidence>
<evidence type="ECO:0000313" key="2">
    <source>
        <dbReference type="EMBL" id="KAK3602603.1"/>
    </source>
</evidence>
<sequence length="105" mass="11642">MGFTMLGLHRTHSDKSSIQFLTMMTLGIWLLALSTFQYLLISQGFIHSLAPFILARLAKKVAGPDFLAGTPLYAIWQGKGPWALVGKSYAAFKIVTLMGLGKRRR</sequence>
<evidence type="ECO:0000313" key="3">
    <source>
        <dbReference type="Proteomes" id="UP001195483"/>
    </source>
</evidence>
<keyword evidence="1" id="KW-0472">Membrane</keyword>
<name>A0AAE0T3K8_9BIVA</name>
<dbReference type="Proteomes" id="UP001195483">
    <property type="component" value="Unassembled WGS sequence"/>
</dbReference>
<keyword evidence="1" id="KW-1133">Transmembrane helix</keyword>
<organism evidence="2 3">
    <name type="scientific">Potamilus streckersoni</name>
    <dbReference type="NCBI Taxonomy" id="2493646"/>
    <lineage>
        <taxon>Eukaryota</taxon>
        <taxon>Metazoa</taxon>
        <taxon>Spiralia</taxon>
        <taxon>Lophotrochozoa</taxon>
        <taxon>Mollusca</taxon>
        <taxon>Bivalvia</taxon>
        <taxon>Autobranchia</taxon>
        <taxon>Heteroconchia</taxon>
        <taxon>Palaeoheterodonta</taxon>
        <taxon>Unionida</taxon>
        <taxon>Unionoidea</taxon>
        <taxon>Unionidae</taxon>
        <taxon>Ambleminae</taxon>
        <taxon>Lampsilini</taxon>
        <taxon>Potamilus</taxon>
    </lineage>
</organism>
<reference evidence="2" key="3">
    <citation type="submission" date="2023-05" db="EMBL/GenBank/DDBJ databases">
        <authorList>
            <person name="Smith C.H."/>
        </authorList>
    </citation>
    <scope>NUCLEOTIDE SEQUENCE</scope>
    <source>
        <strain evidence="2">CHS0354</strain>
        <tissue evidence="2">Mantle</tissue>
    </source>
</reference>
<proteinExistence type="predicted"/>
<protein>
    <submittedName>
        <fullName evidence="2">Uncharacterized protein</fullName>
    </submittedName>
</protein>
<feature type="transmembrane region" description="Helical" evidence="1">
    <location>
        <begin position="20"/>
        <end position="41"/>
    </location>
</feature>
<accession>A0AAE0T3K8</accession>
<reference evidence="2" key="2">
    <citation type="journal article" date="2021" name="Genome Biol. Evol.">
        <title>Developing a high-quality reference genome for a parasitic bivalve with doubly uniparental inheritance (Bivalvia: Unionida).</title>
        <authorList>
            <person name="Smith C.H."/>
        </authorList>
    </citation>
    <scope>NUCLEOTIDE SEQUENCE</scope>
    <source>
        <strain evidence="2">CHS0354</strain>
        <tissue evidence="2">Mantle</tissue>
    </source>
</reference>
<reference evidence="2" key="1">
    <citation type="journal article" date="2021" name="Genome Biol. Evol.">
        <title>A High-Quality Reference Genome for a Parasitic Bivalve with Doubly Uniparental Inheritance (Bivalvia: Unionida).</title>
        <authorList>
            <person name="Smith C.H."/>
        </authorList>
    </citation>
    <scope>NUCLEOTIDE SEQUENCE</scope>
    <source>
        <strain evidence="2">CHS0354</strain>
    </source>
</reference>
<gene>
    <name evidence="2" type="ORF">CHS0354_034329</name>
</gene>
<dbReference type="AlphaFoldDB" id="A0AAE0T3K8"/>
<keyword evidence="1" id="KW-0812">Transmembrane</keyword>